<dbReference type="SUPFAM" id="SSF118352">
    <property type="entry name" value="HSP33 redox switch-like"/>
    <property type="match status" value="1"/>
</dbReference>
<dbReference type="Pfam" id="PF01430">
    <property type="entry name" value="HSP33"/>
    <property type="match status" value="1"/>
</dbReference>
<dbReference type="Gene3D" id="1.10.287.480">
    <property type="entry name" value="helix hairpin bin"/>
    <property type="match status" value="1"/>
</dbReference>
<reference evidence="1" key="1">
    <citation type="submission" date="2020-11" db="EMBL/GenBank/DDBJ databases">
        <authorList>
            <person name="Tran Van P."/>
        </authorList>
    </citation>
    <scope>NUCLEOTIDE SEQUENCE</scope>
</reference>
<dbReference type="SUPFAM" id="SSF64397">
    <property type="entry name" value="Hsp33 domain"/>
    <property type="match status" value="1"/>
</dbReference>
<dbReference type="InterPro" id="IPR023212">
    <property type="entry name" value="Hsp33_helix_hairpin_bin_dom_sf"/>
</dbReference>
<dbReference type="GO" id="GO:0042026">
    <property type="term" value="P:protein refolding"/>
    <property type="evidence" value="ECO:0007669"/>
    <property type="project" value="TreeGrafter"/>
</dbReference>
<dbReference type="InterPro" id="IPR016154">
    <property type="entry name" value="Heat_shock_Hsp33_C"/>
</dbReference>
<proteinExistence type="predicted"/>
<dbReference type="PANTHER" id="PTHR30111:SF1">
    <property type="entry name" value="33 KDA CHAPERONIN"/>
    <property type="match status" value="1"/>
</dbReference>
<gene>
    <name evidence="1" type="ORF">CTOB1V02_LOCUS17350</name>
</gene>
<dbReference type="Gene3D" id="3.55.30.10">
    <property type="entry name" value="Hsp33 domain"/>
    <property type="match status" value="1"/>
</dbReference>
<dbReference type="Gene3D" id="3.90.1280.10">
    <property type="entry name" value="HSP33 redox switch-like"/>
    <property type="match status" value="1"/>
</dbReference>
<dbReference type="PANTHER" id="PTHR30111">
    <property type="entry name" value="33 KDA CHAPERONIN"/>
    <property type="match status" value="1"/>
</dbReference>
<protein>
    <submittedName>
        <fullName evidence="1">Uncharacterized protein</fullName>
    </submittedName>
</protein>
<dbReference type="EMBL" id="OB729924">
    <property type="protein sequence ID" value="CAD7239535.1"/>
    <property type="molecule type" value="Genomic_DNA"/>
</dbReference>
<name>A0A7R8ZYV6_9CRUS</name>
<accession>A0A7R8ZYV6</accession>
<dbReference type="AlphaFoldDB" id="A0A7R8ZYV6"/>
<evidence type="ECO:0000313" key="1">
    <source>
        <dbReference type="EMBL" id="CAD7239535.1"/>
    </source>
</evidence>
<organism evidence="1">
    <name type="scientific">Cyprideis torosa</name>
    <dbReference type="NCBI Taxonomy" id="163714"/>
    <lineage>
        <taxon>Eukaryota</taxon>
        <taxon>Metazoa</taxon>
        <taxon>Ecdysozoa</taxon>
        <taxon>Arthropoda</taxon>
        <taxon>Crustacea</taxon>
        <taxon>Oligostraca</taxon>
        <taxon>Ostracoda</taxon>
        <taxon>Podocopa</taxon>
        <taxon>Podocopida</taxon>
        <taxon>Cytherocopina</taxon>
        <taxon>Cytheroidea</taxon>
        <taxon>Cytherideidae</taxon>
        <taxon>Cyprideis</taxon>
    </lineage>
</organism>
<sequence length="175" mass="19913">MEATTDNERYQGIIELQGDKLSDALEHYFQRSEQLSTRLWLTSSQGSCAGMLLQRLPAREYNEEDWTRVNMLLDTLTAEELLSVEPADLIYRLFHEETPRLFEPAFLRFQCSCSREKIDNTIKSLGKTEADAILAEQGSIEVNCEFCNAQYRLDSVDVAQLFAGAELTPPSSNIH</sequence>
<dbReference type="OrthoDB" id="6373771at2759"/>
<dbReference type="GO" id="GO:0044183">
    <property type="term" value="F:protein folding chaperone"/>
    <property type="evidence" value="ECO:0007669"/>
    <property type="project" value="TreeGrafter"/>
</dbReference>
<dbReference type="GO" id="GO:0005737">
    <property type="term" value="C:cytoplasm"/>
    <property type="evidence" value="ECO:0007669"/>
    <property type="project" value="InterPro"/>
</dbReference>
<dbReference type="GO" id="GO:0051082">
    <property type="term" value="F:unfolded protein binding"/>
    <property type="evidence" value="ECO:0007669"/>
    <property type="project" value="InterPro"/>
</dbReference>
<dbReference type="InterPro" id="IPR000397">
    <property type="entry name" value="Heat_shock_Hsp33"/>
</dbReference>
<dbReference type="InterPro" id="IPR016153">
    <property type="entry name" value="Heat_shock_Hsp33_N"/>
</dbReference>